<dbReference type="PANTHER" id="PTHR30537">
    <property type="entry name" value="HTH-TYPE TRANSCRIPTIONAL REGULATOR"/>
    <property type="match status" value="1"/>
</dbReference>
<sequence>MSESDLGFFVLLARRESFVETAREIGITASAVSRRLARLEDRLGVRLMNRTTRRVSLTGEGEAYFSKAILLLGEIEELEHSLRSGQEMPSGLLRINATFGFSREYIAPAASAFREVYPEVEVQLVVSDAPMNLIEKGFDLGIRFGNSPTSNLTQRLLQRNRRFMCASPAYLKRYGEPASLHDLSRHNCIVLRQEYDVYDIWRFDDRSGESPSARVKGGLSTNDGEMAREWMLGGQGIMLRSEWDIAHHVREGRLRVVLPEYFQTANISAIYPERHRLTAKVRVFVDLLSERLRAANLSAPFQIRNADLKRAGRIRK</sequence>
<dbReference type="OrthoDB" id="9813056at2"/>
<dbReference type="InterPro" id="IPR036388">
    <property type="entry name" value="WH-like_DNA-bd_sf"/>
</dbReference>
<dbReference type="InterPro" id="IPR000847">
    <property type="entry name" value="LysR_HTH_N"/>
</dbReference>
<comment type="similarity">
    <text evidence="1">Belongs to the LysR transcriptional regulatory family.</text>
</comment>
<dbReference type="Pfam" id="PF03466">
    <property type="entry name" value="LysR_substrate"/>
    <property type="match status" value="1"/>
</dbReference>
<keyword evidence="2" id="KW-0805">Transcription regulation</keyword>
<evidence type="ECO:0000256" key="1">
    <source>
        <dbReference type="ARBA" id="ARBA00009437"/>
    </source>
</evidence>
<gene>
    <name evidence="6" type="ORF">SAMN04488026_102366</name>
</gene>
<dbReference type="STRING" id="571298.SAMN04488026_102366"/>
<feature type="domain" description="HTH lysR-type" evidence="5">
    <location>
        <begin position="1"/>
        <end position="58"/>
    </location>
</feature>
<dbReference type="SUPFAM" id="SSF46785">
    <property type="entry name" value="Winged helix' DNA-binding domain"/>
    <property type="match status" value="1"/>
</dbReference>
<dbReference type="EMBL" id="FNEK01000023">
    <property type="protein sequence ID" value="SDJ75508.1"/>
    <property type="molecule type" value="Genomic_DNA"/>
</dbReference>
<evidence type="ECO:0000259" key="5">
    <source>
        <dbReference type="PROSITE" id="PS50931"/>
    </source>
</evidence>
<dbReference type="Gene3D" id="3.40.190.290">
    <property type="match status" value="1"/>
</dbReference>
<dbReference type="SUPFAM" id="SSF53850">
    <property type="entry name" value="Periplasmic binding protein-like II"/>
    <property type="match status" value="1"/>
</dbReference>
<dbReference type="CDD" id="cd08479">
    <property type="entry name" value="PBP2_CrgA_like_9"/>
    <property type="match status" value="1"/>
</dbReference>
<dbReference type="PROSITE" id="PS50931">
    <property type="entry name" value="HTH_LYSR"/>
    <property type="match status" value="1"/>
</dbReference>
<protein>
    <submittedName>
        <fullName evidence="6">DNA-binding transcriptional regulator, LysR family</fullName>
    </submittedName>
</protein>
<proteinExistence type="inferred from homology"/>
<dbReference type="GO" id="GO:0006351">
    <property type="term" value="P:DNA-templated transcription"/>
    <property type="evidence" value="ECO:0007669"/>
    <property type="project" value="TreeGrafter"/>
</dbReference>
<organism evidence="6 7">
    <name type="scientific">Aliiruegeria lutimaris</name>
    <dbReference type="NCBI Taxonomy" id="571298"/>
    <lineage>
        <taxon>Bacteria</taxon>
        <taxon>Pseudomonadati</taxon>
        <taxon>Pseudomonadota</taxon>
        <taxon>Alphaproteobacteria</taxon>
        <taxon>Rhodobacterales</taxon>
        <taxon>Roseobacteraceae</taxon>
        <taxon>Aliiruegeria</taxon>
    </lineage>
</organism>
<dbReference type="Gene3D" id="1.10.10.10">
    <property type="entry name" value="Winged helix-like DNA-binding domain superfamily/Winged helix DNA-binding domain"/>
    <property type="match status" value="1"/>
</dbReference>
<dbReference type="AlphaFoldDB" id="A0A1G8WBA1"/>
<dbReference type="InterPro" id="IPR036390">
    <property type="entry name" value="WH_DNA-bd_sf"/>
</dbReference>
<dbReference type="InterPro" id="IPR058163">
    <property type="entry name" value="LysR-type_TF_proteobact-type"/>
</dbReference>
<evidence type="ECO:0000256" key="4">
    <source>
        <dbReference type="ARBA" id="ARBA00023163"/>
    </source>
</evidence>
<dbReference type="PANTHER" id="PTHR30537:SF5">
    <property type="entry name" value="HTH-TYPE TRANSCRIPTIONAL ACTIVATOR TTDR-RELATED"/>
    <property type="match status" value="1"/>
</dbReference>
<keyword evidence="4" id="KW-0804">Transcription</keyword>
<dbReference type="GO" id="GO:0003700">
    <property type="term" value="F:DNA-binding transcription factor activity"/>
    <property type="evidence" value="ECO:0007669"/>
    <property type="project" value="InterPro"/>
</dbReference>
<reference evidence="6 7" key="1">
    <citation type="submission" date="2016-10" db="EMBL/GenBank/DDBJ databases">
        <authorList>
            <person name="de Groot N.N."/>
        </authorList>
    </citation>
    <scope>NUCLEOTIDE SEQUENCE [LARGE SCALE GENOMIC DNA]</scope>
    <source>
        <strain evidence="6 7">DSM 25294</strain>
    </source>
</reference>
<keyword evidence="7" id="KW-1185">Reference proteome</keyword>
<dbReference type="FunFam" id="3.40.190.290:FF:000001">
    <property type="entry name" value="Transcriptional regulator, LysR family"/>
    <property type="match status" value="1"/>
</dbReference>
<evidence type="ECO:0000313" key="7">
    <source>
        <dbReference type="Proteomes" id="UP000199382"/>
    </source>
</evidence>
<dbReference type="InterPro" id="IPR005119">
    <property type="entry name" value="LysR_subst-bd"/>
</dbReference>
<evidence type="ECO:0000256" key="3">
    <source>
        <dbReference type="ARBA" id="ARBA00023125"/>
    </source>
</evidence>
<dbReference type="RefSeq" id="WP_093156327.1">
    <property type="nucleotide sequence ID" value="NZ_FNEK01000023.1"/>
</dbReference>
<evidence type="ECO:0000313" key="6">
    <source>
        <dbReference type="EMBL" id="SDJ75508.1"/>
    </source>
</evidence>
<dbReference type="Pfam" id="PF00126">
    <property type="entry name" value="HTH_1"/>
    <property type="match status" value="1"/>
</dbReference>
<dbReference type="FunFam" id="1.10.10.10:FF:000001">
    <property type="entry name" value="LysR family transcriptional regulator"/>
    <property type="match status" value="1"/>
</dbReference>
<keyword evidence="3 6" id="KW-0238">DNA-binding</keyword>
<dbReference type="GO" id="GO:0043565">
    <property type="term" value="F:sequence-specific DNA binding"/>
    <property type="evidence" value="ECO:0007669"/>
    <property type="project" value="TreeGrafter"/>
</dbReference>
<evidence type="ECO:0000256" key="2">
    <source>
        <dbReference type="ARBA" id="ARBA00023015"/>
    </source>
</evidence>
<dbReference type="Proteomes" id="UP000199382">
    <property type="component" value="Unassembled WGS sequence"/>
</dbReference>
<accession>A0A1G8WBA1</accession>
<name>A0A1G8WBA1_9RHOB</name>